<reference evidence="1 2" key="1">
    <citation type="submission" date="2020-08" db="EMBL/GenBank/DDBJ databases">
        <authorList>
            <person name="Koutsovoulos G."/>
            <person name="Danchin GJ E."/>
        </authorList>
    </citation>
    <scope>NUCLEOTIDE SEQUENCE [LARGE SCALE GENOMIC DNA]</scope>
</reference>
<accession>A0A6V7WCY3</accession>
<sequence>MLLCACSNGAIFKVTGFKKSLDDYFGTICTLASVVSFTMLKAQRFDVSRFDGKSYFSTPFDF</sequence>
<evidence type="ECO:0000313" key="1">
    <source>
        <dbReference type="EMBL" id="CAD2184867.1"/>
    </source>
</evidence>
<name>A0A6V7WCY3_MELEN</name>
<proteinExistence type="predicted"/>
<comment type="caution">
    <text evidence="1">The sequence shown here is derived from an EMBL/GenBank/DDBJ whole genome shotgun (WGS) entry which is preliminary data.</text>
</comment>
<dbReference type="Proteomes" id="UP000580250">
    <property type="component" value="Unassembled WGS sequence"/>
</dbReference>
<dbReference type="AlphaFoldDB" id="A0A6V7WCY3"/>
<dbReference type="EMBL" id="CAJEWN010000519">
    <property type="protein sequence ID" value="CAD2184867.1"/>
    <property type="molecule type" value="Genomic_DNA"/>
</dbReference>
<organism evidence="1 2">
    <name type="scientific">Meloidogyne enterolobii</name>
    <name type="common">Root-knot nematode worm</name>
    <name type="synonym">Meloidogyne mayaguensis</name>
    <dbReference type="NCBI Taxonomy" id="390850"/>
    <lineage>
        <taxon>Eukaryota</taxon>
        <taxon>Metazoa</taxon>
        <taxon>Ecdysozoa</taxon>
        <taxon>Nematoda</taxon>
        <taxon>Chromadorea</taxon>
        <taxon>Rhabditida</taxon>
        <taxon>Tylenchina</taxon>
        <taxon>Tylenchomorpha</taxon>
        <taxon>Tylenchoidea</taxon>
        <taxon>Meloidogynidae</taxon>
        <taxon>Meloidogyninae</taxon>
        <taxon>Meloidogyne</taxon>
    </lineage>
</organism>
<gene>
    <name evidence="1" type="ORF">MENT_LOCUS37249</name>
</gene>
<protein>
    <submittedName>
        <fullName evidence="1">Uncharacterized protein</fullName>
    </submittedName>
</protein>
<evidence type="ECO:0000313" key="2">
    <source>
        <dbReference type="Proteomes" id="UP000580250"/>
    </source>
</evidence>